<comment type="caution">
    <text evidence="2">The sequence shown here is derived from an EMBL/GenBank/DDBJ whole genome shotgun (WGS) entry which is preliminary data.</text>
</comment>
<dbReference type="Proteomes" id="UP001362999">
    <property type="component" value="Unassembled WGS sequence"/>
</dbReference>
<feature type="region of interest" description="Disordered" evidence="1">
    <location>
        <begin position="137"/>
        <end position="180"/>
    </location>
</feature>
<accession>A0AAV9Z5V2</accession>
<proteinExistence type="predicted"/>
<name>A0AAV9Z5V2_9AGAR</name>
<dbReference type="EMBL" id="JAWWNJ010000195">
    <property type="protein sequence ID" value="KAK6972040.1"/>
    <property type="molecule type" value="Genomic_DNA"/>
</dbReference>
<feature type="region of interest" description="Disordered" evidence="1">
    <location>
        <begin position="73"/>
        <end position="113"/>
    </location>
</feature>
<evidence type="ECO:0000313" key="2">
    <source>
        <dbReference type="EMBL" id="KAK6972040.1"/>
    </source>
</evidence>
<evidence type="ECO:0000313" key="3">
    <source>
        <dbReference type="Proteomes" id="UP001362999"/>
    </source>
</evidence>
<evidence type="ECO:0000256" key="1">
    <source>
        <dbReference type="SAM" id="MobiDB-lite"/>
    </source>
</evidence>
<keyword evidence="3" id="KW-1185">Reference proteome</keyword>
<feature type="region of interest" description="Disordered" evidence="1">
    <location>
        <begin position="1"/>
        <end position="24"/>
    </location>
</feature>
<gene>
    <name evidence="2" type="ORF">R3P38DRAFT_3240734</name>
</gene>
<reference evidence="2 3" key="1">
    <citation type="journal article" date="2024" name="J Genomics">
        <title>Draft genome sequencing and assembly of Favolaschia claudopus CIRM-BRFM 2984 isolated from oak limbs.</title>
        <authorList>
            <person name="Navarro D."/>
            <person name="Drula E."/>
            <person name="Chaduli D."/>
            <person name="Cazenave R."/>
            <person name="Ahrendt S."/>
            <person name="Wang J."/>
            <person name="Lipzen A."/>
            <person name="Daum C."/>
            <person name="Barry K."/>
            <person name="Grigoriev I.V."/>
            <person name="Favel A."/>
            <person name="Rosso M.N."/>
            <person name="Martin F."/>
        </authorList>
    </citation>
    <scope>NUCLEOTIDE SEQUENCE [LARGE SCALE GENOMIC DNA]</scope>
    <source>
        <strain evidence="2 3">CIRM-BRFM 2984</strain>
    </source>
</reference>
<sequence>MPDMGRPNCRSSLMSTPYIDRQERSIHSGGAVSAVGSPPIEDIDEHANTGEGWRVWVPTLYGWGKGLMRERSSKELQNEDVGGNAAEEDENEVKGGRSNVDGNSSLEAVGGIADSKLKGSSNVEMKSLSGGYCRNGRPQVEVEVGPKPMGIKGDDGGGRSAASRRPSGVSTGPNRTSTPPLPTLLALPIELLHCLSKLHAPQLDSNNDAICAWRIRSGGATSLCLRRLGLATTAADAPSLLPQPTYLPLSSVFESRSRHVPWEPLPMPLPLLLRLAMPRRLSEAGSAAHVSPAIAESEA</sequence>
<dbReference type="AlphaFoldDB" id="A0AAV9Z5V2"/>
<feature type="compositionally biased region" description="Polar residues" evidence="1">
    <location>
        <begin position="168"/>
        <end position="178"/>
    </location>
</feature>
<organism evidence="2 3">
    <name type="scientific">Favolaschia claudopus</name>
    <dbReference type="NCBI Taxonomy" id="2862362"/>
    <lineage>
        <taxon>Eukaryota</taxon>
        <taxon>Fungi</taxon>
        <taxon>Dikarya</taxon>
        <taxon>Basidiomycota</taxon>
        <taxon>Agaricomycotina</taxon>
        <taxon>Agaricomycetes</taxon>
        <taxon>Agaricomycetidae</taxon>
        <taxon>Agaricales</taxon>
        <taxon>Marasmiineae</taxon>
        <taxon>Mycenaceae</taxon>
        <taxon>Favolaschia</taxon>
    </lineage>
</organism>
<protein>
    <submittedName>
        <fullName evidence="2">Uncharacterized protein</fullName>
    </submittedName>
</protein>